<dbReference type="InterPro" id="IPR037278">
    <property type="entry name" value="ARFGAP/RecO"/>
</dbReference>
<evidence type="ECO:0000313" key="2">
    <source>
        <dbReference type="EMBL" id="MPC99555.1"/>
    </source>
</evidence>
<proteinExistence type="predicted"/>
<sequence>MEQHTTNKCTMPETHTVCSECASDQHTWKTCTASTKKCLNCHGPHRTLANKCPMRKKIKEDKRKQNINNGKTYSQATQNATNSNITNTNNINFEKDTATKILMCILHSHILNMANPGLTAACKINTNEVQEASEPDEDQEEEIEVEEIEEEVEDSLATTQALEKVTPPQPTPTPKIQGKNIGLKLITKRTAGWQEELEPIELKNNIKKGIYKFTYTSTAYTDEEILSLIANNKINLSGVWTTLDSASFNKTRCGLERENTTHKKVTRTTTK</sequence>
<keyword evidence="1" id="KW-0175">Coiled coil</keyword>
<accession>A0A5B7JYB8</accession>
<dbReference type="EMBL" id="VSRR010118853">
    <property type="protein sequence ID" value="MPC99555.1"/>
    <property type="molecule type" value="Genomic_DNA"/>
</dbReference>
<gene>
    <name evidence="2" type="ORF">E2C01_094976</name>
</gene>
<evidence type="ECO:0000313" key="3">
    <source>
        <dbReference type="Proteomes" id="UP000324222"/>
    </source>
</evidence>
<protein>
    <submittedName>
        <fullName evidence="2">Uncharacterized protein</fullName>
    </submittedName>
</protein>
<feature type="coiled-coil region" evidence="1">
    <location>
        <begin position="138"/>
        <end position="165"/>
    </location>
</feature>
<reference evidence="2 3" key="1">
    <citation type="submission" date="2019-05" db="EMBL/GenBank/DDBJ databases">
        <title>Another draft genome of Portunus trituberculatus and its Hox gene families provides insights of decapod evolution.</title>
        <authorList>
            <person name="Jeong J.-H."/>
            <person name="Song I."/>
            <person name="Kim S."/>
            <person name="Choi T."/>
            <person name="Kim D."/>
            <person name="Ryu S."/>
            <person name="Kim W."/>
        </authorList>
    </citation>
    <scope>NUCLEOTIDE SEQUENCE [LARGE SCALE GENOMIC DNA]</scope>
    <source>
        <tissue evidence="2">Muscle</tissue>
    </source>
</reference>
<organism evidence="2 3">
    <name type="scientific">Portunus trituberculatus</name>
    <name type="common">Swimming crab</name>
    <name type="synonym">Neptunus trituberculatus</name>
    <dbReference type="NCBI Taxonomy" id="210409"/>
    <lineage>
        <taxon>Eukaryota</taxon>
        <taxon>Metazoa</taxon>
        <taxon>Ecdysozoa</taxon>
        <taxon>Arthropoda</taxon>
        <taxon>Crustacea</taxon>
        <taxon>Multicrustacea</taxon>
        <taxon>Malacostraca</taxon>
        <taxon>Eumalacostraca</taxon>
        <taxon>Eucarida</taxon>
        <taxon>Decapoda</taxon>
        <taxon>Pleocyemata</taxon>
        <taxon>Brachyura</taxon>
        <taxon>Eubrachyura</taxon>
        <taxon>Portunoidea</taxon>
        <taxon>Portunidae</taxon>
        <taxon>Portuninae</taxon>
        <taxon>Portunus</taxon>
    </lineage>
</organism>
<keyword evidence="3" id="KW-1185">Reference proteome</keyword>
<dbReference type="AlphaFoldDB" id="A0A5B7JYB8"/>
<comment type="caution">
    <text evidence="2">The sequence shown here is derived from an EMBL/GenBank/DDBJ whole genome shotgun (WGS) entry which is preliminary data.</text>
</comment>
<dbReference type="Proteomes" id="UP000324222">
    <property type="component" value="Unassembled WGS sequence"/>
</dbReference>
<name>A0A5B7JYB8_PORTR</name>
<dbReference type="SUPFAM" id="SSF57863">
    <property type="entry name" value="ArfGap/RecO-like zinc finger"/>
    <property type="match status" value="1"/>
</dbReference>
<evidence type="ECO:0000256" key="1">
    <source>
        <dbReference type="SAM" id="Coils"/>
    </source>
</evidence>